<dbReference type="EMBL" id="CP060635">
    <property type="protein sequence ID" value="QNM07331.1"/>
    <property type="molecule type" value="Genomic_DNA"/>
</dbReference>
<gene>
    <name evidence="1" type="ORF">H9Q79_10260</name>
</gene>
<accession>A0A7G9G949</accession>
<dbReference type="AlphaFoldDB" id="A0A7G9G949"/>
<proteinExistence type="predicted"/>
<protein>
    <submittedName>
        <fullName evidence="1">Uncharacterized protein</fullName>
    </submittedName>
</protein>
<dbReference type="KEGG" id="whj:H9Q79_10260"/>
<name>A0A7G9G949_9FIRM</name>
<organism evidence="1 2">
    <name type="scientific">Wansuia hejianensis</name>
    <dbReference type="NCBI Taxonomy" id="2763667"/>
    <lineage>
        <taxon>Bacteria</taxon>
        <taxon>Bacillati</taxon>
        <taxon>Bacillota</taxon>
        <taxon>Clostridia</taxon>
        <taxon>Lachnospirales</taxon>
        <taxon>Lachnospiraceae</taxon>
        <taxon>Wansuia</taxon>
    </lineage>
</organism>
<evidence type="ECO:0000313" key="1">
    <source>
        <dbReference type="EMBL" id="QNM07331.1"/>
    </source>
</evidence>
<evidence type="ECO:0000313" key="2">
    <source>
        <dbReference type="Proteomes" id="UP000515860"/>
    </source>
</evidence>
<dbReference type="InterPro" id="IPR043740">
    <property type="entry name" value="DUF5685"/>
</dbReference>
<sequence>MFGYITVNKEELKVKDFERYHSYYCGICRDLKQSCGELARMTLTYDMTFLAILLTGLYEEKSSQERHFCVLHPMQKRPCTRNRYTSYAADMNILLVYHNLMDDWQDEKKRGSLGAARLLRRSYLKTASRYPRQVRAIRRYLKELHRAEEERVEDIDLAAGLTGQLMEEIFVYQEDIWSSDLRKVGFYLGKFIYLMDAYEDLQKDRRTGNYNPFLPIMGRPDYEENALQILTMMAASASKAFEKLPVLENVDILRNILYAGIWTKYKMLRAEKESKHEENK</sequence>
<dbReference type="Pfam" id="PF18937">
    <property type="entry name" value="DUF5685"/>
    <property type="match status" value="1"/>
</dbReference>
<reference evidence="1 2" key="1">
    <citation type="submission" date="2020-08" db="EMBL/GenBank/DDBJ databases">
        <authorList>
            <person name="Liu C."/>
            <person name="Sun Q."/>
        </authorList>
    </citation>
    <scope>NUCLEOTIDE SEQUENCE [LARGE SCALE GENOMIC DNA]</scope>
    <source>
        <strain evidence="1 2">NSJ-29</strain>
    </source>
</reference>
<dbReference type="RefSeq" id="WP_118647865.1">
    <property type="nucleotide sequence ID" value="NZ_CP060635.1"/>
</dbReference>
<dbReference type="Proteomes" id="UP000515860">
    <property type="component" value="Chromosome"/>
</dbReference>
<keyword evidence="2" id="KW-1185">Reference proteome</keyword>